<reference evidence="2" key="1">
    <citation type="submission" date="2021-12" db="EMBL/GenBank/DDBJ databases">
        <authorList>
            <person name="Veyrier F.J."/>
        </authorList>
    </citation>
    <scope>NUCLEOTIDE SEQUENCE</scope>
    <source>
        <strain evidence="2">SAG 1488-6</strain>
    </source>
</reference>
<evidence type="ECO:0000313" key="2">
    <source>
        <dbReference type="EMBL" id="UOO92830.1"/>
    </source>
</evidence>
<dbReference type="PROSITE" id="PS51725">
    <property type="entry name" value="ABM"/>
    <property type="match status" value="1"/>
</dbReference>
<name>A0ABY4EAP0_VITST</name>
<dbReference type="NCBIfam" id="NF009840">
    <property type="entry name" value="PRK13315.1"/>
    <property type="match status" value="1"/>
</dbReference>
<accession>A0ABY4EAP0</accession>
<evidence type="ECO:0000313" key="3">
    <source>
        <dbReference type="Proteomes" id="UP000832034"/>
    </source>
</evidence>
<dbReference type="Pfam" id="PF03992">
    <property type="entry name" value="ABM"/>
    <property type="match status" value="1"/>
</dbReference>
<gene>
    <name evidence="2" type="ORF">LVJ81_01930</name>
</gene>
<dbReference type="InterPro" id="IPR011008">
    <property type="entry name" value="Dimeric_a/b-barrel"/>
</dbReference>
<evidence type="ECO:0000259" key="1">
    <source>
        <dbReference type="PROSITE" id="PS51725"/>
    </source>
</evidence>
<reference evidence="2" key="2">
    <citation type="journal article" date="2022" name="Res Sq">
        <title>Evolution of multicellular longitudinally dividing oral cavity symbionts (Neisseriaceae).</title>
        <authorList>
            <person name="Nyongesa S."/>
            <person name="Weber P."/>
            <person name="Bernet E."/>
            <person name="Pullido F."/>
            <person name="Nieckarz M."/>
            <person name="Delaby M."/>
            <person name="Nieves C."/>
            <person name="Viehboeck T."/>
            <person name="Krause N."/>
            <person name="Rivera-Millot A."/>
            <person name="Nakamura A."/>
            <person name="Vischer N."/>
            <person name="VanNieuwenhze M."/>
            <person name="Brun Y."/>
            <person name="Cava F."/>
            <person name="Bulgheresi S."/>
            <person name="Veyrier F."/>
        </authorList>
    </citation>
    <scope>NUCLEOTIDE SEQUENCE</scope>
    <source>
        <strain evidence="2">SAG 1488-6</strain>
    </source>
</reference>
<dbReference type="RefSeq" id="WP_019957165.1">
    <property type="nucleotide sequence ID" value="NZ_CP091512.1"/>
</dbReference>
<dbReference type="InterPro" id="IPR007138">
    <property type="entry name" value="ABM_dom"/>
</dbReference>
<sequence>MIVVTNRICVSKGKGAEMAPRFTSSQALCEFAGFIKVEVIVVEQENQDEMSVNMYWRTMEDFQVWRASDAFKAAHKRPPKGENDPNAVIGSQLLFGQVAATLLNDAVS</sequence>
<dbReference type="Gene3D" id="3.30.70.100">
    <property type="match status" value="1"/>
</dbReference>
<organism evidence="2 3">
    <name type="scientific">Vitreoscilla stercoraria</name>
    <dbReference type="NCBI Taxonomy" id="61"/>
    <lineage>
        <taxon>Bacteria</taxon>
        <taxon>Pseudomonadati</taxon>
        <taxon>Pseudomonadota</taxon>
        <taxon>Betaproteobacteria</taxon>
        <taxon>Neisseriales</taxon>
        <taxon>Neisseriaceae</taxon>
        <taxon>Vitreoscilla</taxon>
    </lineage>
</organism>
<proteinExistence type="predicted"/>
<protein>
    <submittedName>
        <fullName evidence="2">Heme oxygenase</fullName>
    </submittedName>
</protein>
<dbReference type="SUPFAM" id="SSF54909">
    <property type="entry name" value="Dimeric alpha+beta barrel"/>
    <property type="match status" value="1"/>
</dbReference>
<feature type="domain" description="ABM" evidence="1">
    <location>
        <begin position="2"/>
        <end position="90"/>
    </location>
</feature>
<keyword evidence="3" id="KW-1185">Reference proteome</keyword>
<dbReference type="EMBL" id="CP091512">
    <property type="protein sequence ID" value="UOO92830.1"/>
    <property type="molecule type" value="Genomic_DNA"/>
</dbReference>
<dbReference type="InterPro" id="IPR050404">
    <property type="entry name" value="Heme-degrading_MO"/>
</dbReference>
<dbReference type="PANTHER" id="PTHR34474">
    <property type="entry name" value="SIGNAL TRANSDUCTION PROTEIN TRAP"/>
    <property type="match status" value="1"/>
</dbReference>
<dbReference type="PANTHER" id="PTHR34474:SF4">
    <property type="entry name" value="HEME OXYGENASE (STAPHYLOBILIN-PRODUCING) 1"/>
    <property type="match status" value="1"/>
</dbReference>
<dbReference type="Proteomes" id="UP000832034">
    <property type="component" value="Chromosome"/>
</dbReference>